<dbReference type="PANTHER" id="PTHR43080:SF2">
    <property type="entry name" value="CBS DOMAIN-CONTAINING PROTEIN"/>
    <property type="match status" value="1"/>
</dbReference>
<feature type="domain" description="CBS" evidence="3">
    <location>
        <begin position="76"/>
        <end position="132"/>
    </location>
</feature>
<dbReference type="InterPro" id="IPR046342">
    <property type="entry name" value="CBS_dom_sf"/>
</dbReference>
<dbReference type="InterPro" id="IPR051257">
    <property type="entry name" value="Diverse_CBS-Domain"/>
</dbReference>
<dbReference type="Proteomes" id="UP000694480">
    <property type="component" value="Unassembled WGS sequence"/>
</dbReference>
<dbReference type="RefSeq" id="WP_194738561.1">
    <property type="nucleotide sequence ID" value="NZ_JADKYY010000002.1"/>
</dbReference>
<gene>
    <name evidence="4" type="ORF">IC612_02315</name>
</gene>
<dbReference type="CDD" id="cd04623">
    <property type="entry name" value="CBS_pair_bac_euk"/>
    <property type="match status" value="1"/>
</dbReference>
<protein>
    <submittedName>
        <fullName evidence="4">CBS domain-containing protein</fullName>
    </submittedName>
</protein>
<dbReference type="InterPro" id="IPR044725">
    <property type="entry name" value="CBSX3_CBS_dom"/>
</dbReference>
<dbReference type="InterPro" id="IPR000644">
    <property type="entry name" value="CBS_dom"/>
</dbReference>
<proteinExistence type="predicted"/>
<organism evidence="4 5">
    <name type="scientific">Planobacterium oryzisoli</name>
    <dbReference type="NCBI Taxonomy" id="2771435"/>
    <lineage>
        <taxon>Bacteria</taxon>
        <taxon>Pseudomonadati</taxon>
        <taxon>Bacteroidota</taxon>
        <taxon>Flavobacteriia</taxon>
        <taxon>Flavobacteriales</taxon>
        <taxon>Weeksellaceae</taxon>
        <taxon>Chryseobacterium group</taxon>
        <taxon>Chryseobacterium</taxon>
    </lineage>
</organism>
<sequence>MSNVANALAHKVKPMISIAPQASVLEALRLMADNNVGSVVVKTEQKYYGIFTERDYSRNVILKNRHSSQTKVEEVMSSDLPSVSSTDSLDHCMALMSTHNIRYLPVMEDHVFAGIISITDVIREKVLQQKEMIGHLQNYIHG</sequence>
<dbReference type="Pfam" id="PF00571">
    <property type="entry name" value="CBS"/>
    <property type="match status" value="2"/>
</dbReference>
<evidence type="ECO:0000256" key="1">
    <source>
        <dbReference type="ARBA" id="ARBA00023122"/>
    </source>
</evidence>
<keyword evidence="1 2" id="KW-0129">CBS domain</keyword>
<dbReference type="AlphaFoldDB" id="A0A931E4R9"/>
<evidence type="ECO:0000256" key="2">
    <source>
        <dbReference type="PROSITE-ProRule" id="PRU00703"/>
    </source>
</evidence>
<reference evidence="4" key="1">
    <citation type="submission" date="2020-11" db="EMBL/GenBank/DDBJ databases">
        <title>Genome seq and assembly of Planobacterium sp.</title>
        <authorList>
            <person name="Chhetri G."/>
        </authorList>
    </citation>
    <scope>NUCLEOTIDE SEQUENCE</scope>
    <source>
        <strain evidence="4">GCR5</strain>
    </source>
</reference>
<dbReference type="SUPFAM" id="SSF54631">
    <property type="entry name" value="CBS-domain pair"/>
    <property type="match status" value="1"/>
</dbReference>
<evidence type="ECO:0000313" key="5">
    <source>
        <dbReference type="Proteomes" id="UP000694480"/>
    </source>
</evidence>
<dbReference type="SMART" id="SM00116">
    <property type="entry name" value="CBS"/>
    <property type="match status" value="2"/>
</dbReference>
<feature type="domain" description="CBS" evidence="3">
    <location>
        <begin position="11"/>
        <end position="68"/>
    </location>
</feature>
<comment type="caution">
    <text evidence="4">The sequence shown here is derived from an EMBL/GenBank/DDBJ whole genome shotgun (WGS) entry which is preliminary data.</text>
</comment>
<dbReference type="PANTHER" id="PTHR43080">
    <property type="entry name" value="CBS DOMAIN-CONTAINING PROTEIN CBSX3, MITOCHONDRIAL"/>
    <property type="match status" value="1"/>
</dbReference>
<dbReference type="Gene3D" id="3.10.580.10">
    <property type="entry name" value="CBS-domain"/>
    <property type="match status" value="1"/>
</dbReference>
<dbReference type="EMBL" id="JADKYY010000002">
    <property type="protein sequence ID" value="MBF5026630.1"/>
    <property type="molecule type" value="Genomic_DNA"/>
</dbReference>
<name>A0A931E4R9_9FLAO</name>
<dbReference type="PROSITE" id="PS51371">
    <property type="entry name" value="CBS"/>
    <property type="match status" value="2"/>
</dbReference>
<keyword evidence="5" id="KW-1185">Reference proteome</keyword>
<accession>A0A931E4R9</accession>
<evidence type="ECO:0000259" key="3">
    <source>
        <dbReference type="PROSITE" id="PS51371"/>
    </source>
</evidence>
<evidence type="ECO:0000313" key="4">
    <source>
        <dbReference type="EMBL" id="MBF5026630.1"/>
    </source>
</evidence>